<dbReference type="Gene3D" id="3.10.110.10">
    <property type="entry name" value="Ubiquitin Conjugating Enzyme"/>
    <property type="match status" value="1"/>
</dbReference>
<dbReference type="InterPro" id="IPR023313">
    <property type="entry name" value="UBQ-conjugating_AS"/>
</dbReference>
<protein>
    <recommendedName>
        <fullName evidence="1">E2 ubiquitin-conjugating enzyme</fullName>
        <ecNumber evidence="1">2.3.2.23</ecNumber>
    </recommendedName>
</protein>
<dbReference type="CDD" id="cd23804">
    <property type="entry name" value="UBCc_UBE2S"/>
    <property type="match status" value="1"/>
</dbReference>
<keyword evidence="2" id="KW-0808">Transferase</keyword>
<dbReference type="FunFam" id="3.10.110.10:FF:000031">
    <property type="entry name" value="Ubiquitin-conjugating enzyme E2 22"/>
    <property type="match status" value="1"/>
</dbReference>
<feature type="compositionally biased region" description="Low complexity" evidence="8">
    <location>
        <begin position="239"/>
        <end position="252"/>
    </location>
</feature>
<dbReference type="InterPro" id="IPR016135">
    <property type="entry name" value="UBQ-conjugating_enzyme/RWD"/>
</dbReference>
<evidence type="ECO:0000256" key="8">
    <source>
        <dbReference type="SAM" id="MobiDB-lite"/>
    </source>
</evidence>
<dbReference type="Pfam" id="PF00179">
    <property type="entry name" value="UQ_con"/>
    <property type="match status" value="1"/>
</dbReference>
<evidence type="ECO:0000256" key="3">
    <source>
        <dbReference type="ARBA" id="ARBA00022741"/>
    </source>
</evidence>
<dbReference type="GO" id="GO:0005524">
    <property type="term" value="F:ATP binding"/>
    <property type="evidence" value="ECO:0007669"/>
    <property type="project" value="UniProtKB-UniRule"/>
</dbReference>
<dbReference type="EC" id="2.3.2.23" evidence="1"/>
<evidence type="ECO:0000256" key="7">
    <source>
        <dbReference type="RuleBase" id="RU362109"/>
    </source>
</evidence>
<keyword evidence="5 7" id="KW-0067">ATP-binding</keyword>
<keyword evidence="4 7" id="KW-0833">Ubl conjugation pathway</keyword>
<dbReference type="SMART" id="SM00212">
    <property type="entry name" value="UBCc"/>
    <property type="match status" value="1"/>
</dbReference>
<name>A0A5C3EZ21_9BASI</name>
<evidence type="ECO:0000259" key="9">
    <source>
        <dbReference type="PROSITE" id="PS50127"/>
    </source>
</evidence>
<sequence length="274" mass="28569">MVAPQTLRRLSKELLALSTAPPDGVRVVLDESDILSFRAWIQGPPGTPYDAGTFEITFDFQGVDFPNVPPVCKFATKIFHPNVSRSGDICVSTLKKDWKPDYGIGRILVTIKCLLIAPNPDSALDPEASRLLQEDYAQYAETARLWTEIYAAKPPPAAAGPFLPSQPSSSSSSSSAMTTRVEQNSTSKAPALAPAPASTPSDALALNLVAANAVNTAAAAATAVVVSATALAKQGITTTTTTTATSATQPASTAPPPPKKVMAGGGPKRGLRRL</sequence>
<evidence type="ECO:0000256" key="2">
    <source>
        <dbReference type="ARBA" id="ARBA00022679"/>
    </source>
</evidence>
<dbReference type="PROSITE" id="PS50127">
    <property type="entry name" value="UBC_2"/>
    <property type="match status" value="1"/>
</dbReference>
<dbReference type="OrthoDB" id="10069349at2759"/>
<evidence type="ECO:0000256" key="6">
    <source>
        <dbReference type="PROSITE-ProRule" id="PRU10133"/>
    </source>
</evidence>
<evidence type="ECO:0000313" key="11">
    <source>
        <dbReference type="Proteomes" id="UP000323386"/>
    </source>
</evidence>
<keyword evidence="3 7" id="KW-0547">Nucleotide-binding</keyword>
<accession>A0A5C3EZ21</accession>
<reference evidence="10 11" key="1">
    <citation type="submission" date="2018-03" db="EMBL/GenBank/DDBJ databases">
        <authorList>
            <person name="Guldener U."/>
        </authorList>
    </citation>
    <scope>NUCLEOTIDE SEQUENCE [LARGE SCALE GENOMIC DNA]</scope>
    <source>
        <strain evidence="10 11">DAOM196992</strain>
    </source>
</reference>
<evidence type="ECO:0000256" key="1">
    <source>
        <dbReference type="ARBA" id="ARBA00012486"/>
    </source>
</evidence>
<dbReference type="SUPFAM" id="SSF54495">
    <property type="entry name" value="UBC-like"/>
    <property type="match status" value="1"/>
</dbReference>
<dbReference type="GO" id="GO:0061631">
    <property type="term" value="F:ubiquitin conjugating enzyme activity"/>
    <property type="evidence" value="ECO:0007669"/>
    <property type="project" value="UniProtKB-EC"/>
</dbReference>
<feature type="active site" description="Glycyl thioester intermediate" evidence="6">
    <location>
        <position position="90"/>
    </location>
</feature>
<dbReference type="InterPro" id="IPR050113">
    <property type="entry name" value="Ub_conjugating_enzyme"/>
</dbReference>
<evidence type="ECO:0000313" key="10">
    <source>
        <dbReference type="EMBL" id="SPO37025.1"/>
    </source>
</evidence>
<dbReference type="PANTHER" id="PTHR24067">
    <property type="entry name" value="UBIQUITIN-CONJUGATING ENZYME E2"/>
    <property type="match status" value="1"/>
</dbReference>
<evidence type="ECO:0000256" key="5">
    <source>
        <dbReference type="ARBA" id="ARBA00022840"/>
    </source>
</evidence>
<proteinExistence type="inferred from homology"/>
<feature type="region of interest" description="Disordered" evidence="8">
    <location>
        <begin position="157"/>
        <end position="197"/>
    </location>
</feature>
<evidence type="ECO:0000256" key="4">
    <source>
        <dbReference type="ARBA" id="ARBA00022786"/>
    </source>
</evidence>
<gene>
    <name evidence="10" type="ORF">PSFLO_02497</name>
</gene>
<feature type="compositionally biased region" description="Low complexity" evidence="8">
    <location>
        <begin position="185"/>
        <end position="197"/>
    </location>
</feature>
<feature type="region of interest" description="Disordered" evidence="8">
    <location>
        <begin position="239"/>
        <end position="274"/>
    </location>
</feature>
<dbReference type="AlphaFoldDB" id="A0A5C3EZ21"/>
<dbReference type="PROSITE" id="PS00183">
    <property type="entry name" value="UBC_1"/>
    <property type="match status" value="1"/>
</dbReference>
<comment type="similarity">
    <text evidence="7">Belongs to the ubiquitin-conjugating enzyme family.</text>
</comment>
<dbReference type="EMBL" id="OOIP01000005">
    <property type="protein sequence ID" value="SPO37025.1"/>
    <property type="molecule type" value="Genomic_DNA"/>
</dbReference>
<organism evidence="10 11">
    <name type="scientific">Pseudozyma flocculosa</name>
    <dbReference type="NCBI Taxonomy" id="84751"/>
    <lineage>
        <taxon>Eukaryota</taxon>
        <taxon>Fungi</taxon>
        <taxon>Dikarya</taxon>
        <taxon>Basidiomycota</taxon>
        <taxon>Ustilaginomycotina</taxon>
        <taxon>Ustilaginomycetes</taxon>
        <taxon>Ustilaginales</taxon>
        <taxon>Ustilaginaceae</taxon>
        <taxon>Pseudozyma</taxon>
    </lineage>
</organism>
<feature type="compositionally biased region" description="Low complexity" evidence="8">
    <location>
        <begin position="159"/>
        <end position="175"/>
    </location>
</feature>
<dbReference type="InterPro" id="IPR000608">
    <property type="entry name" value="UBC"/>
</dbReference>
<dbReference type="Proteomes" id="UP000323386">
    <property type="component" value="Unassembled WGS sequence"/>
</dbReference>
<keyword evidence="11" id="KW-1185">Reference proteome</keyword>
<feature type="domain" description="UBC core" evidence="9">
    <location>
        <begin position="5"/>
        <end position="152"/>
    </location>
</feature>